<evidence type="ECO:0000313" key="1">
    <source>
        <dbReference type="EMBL" id="MBE9223388.1"/>
    </source>
</evidence>
<gene>
    <name evidence="1" type="ORF">IQ215_11835</name>
</gene>
<dbReference type="EMBL" id="JADEWC010000030">
    <property type="protein sequence ID" value="MBE9223388.1"/>
    <property type="molecule type" value="Genomic_DNA"/>
</dbReference>
<keyword evidence="2" id="KW-1185">Reference proteome</keyword>
<dbReference type="Proteomes" id="UP000654604">
    <property type="component" value="Unassembled WGS sequence"/>
</dbReference>
<protein>
    <submittedName>
        <fullName evidence="1">DUF4926 domain-containing protein</fullName>
    </submittedName>
</protein>
<organism evidence="1 2">
    <name type="scientific">Cyanobacterium stanieri LEGE 03274</name>
    <dbReference type="NCBI Taxonomy" id="1828756"/>
    <lineage>
        <taxon>Bacteria</taxon>
        <taxon>Bacillati</taxon>
        <taxon>Cyanobacteriota</taxon>
        <taxon>Cyanophyceae</taxon>
        <taxon>Oscillatoriophycideae</taxon>
        <taxon>Chroococcales</taxon>
        <taxon>Geminocystaceae</taxon>
        <taxon>Cyanobacterium</taxon>
    </lineage>
</organism>
<name>A0ABR9V665_9CHRO</name>
<proteinExistence type="predicted"/>
<accession>A0ABR9V665</accession>
<comment type="caution">
    <text evidence="1">The sequence shown here is derived from an EMBL/GenBank/DDBJ whole genome shotgun (WGS) entry which is preliminary data.</text>
</comment>
<dbReference type="Pfam" id="PF16277">
    <property type="entry name" value="DUF4926"/>
    <property type="match status" value="1"/>
</dbReference>
<dbReference type="RefSeq" id="WP_193801626.1">
    <property type="nucleotide sequence ID" value="NZ_JADEWC010000030.1"/>
</dbReference>
<evidence type="ECO:0000313" key="2">
    <source>
        <dbReference type="Proteomes" id="UP000654604"/>
    </source>
</evidence>
<dbReference type="InterPro" id="IPR032568">
    <property type="entry name" value="DUF4926"/>
</dbReference>
<reference evidence="1 2" key="1">
    <citation type="submission" date="2020-10" db="EMBL/GenBank/DDBJ databases">
        <authorList>
            <person name="Castelo-Branco R."/>
            <person name="Eusebio N."/>
            <person name="Adriana R."/>
            <person name="Vieira A."/>
            <person name="Brugerolle De Fraissinette N."/>
            <person name="Rezende De Castro R."/>
            <person name="Schneider M.P."/>
            <person name="Vasconcelos V."/>
            <person name="Leao P.N."/>
        </authorList>
    </citation>
    <scope>NUCLEOTIDE SEQUENCE [LARGE SCALE GENOMIC DNA]</scope>
    <source>
        <strain evidence="1 2">LEGE 03274</strain>
    </source>
</reference>
<sequence length="79" mass="8985">MKKIKDLDLVALLEDITTSHYETGEQIILYQGQVGTVVMEYDDFVYEVEFSDSYGQTYAMETLKGNQLMLLHSDLVSVA</sequence>